<dbReference type="InterPro" id="IPR015255">
    <property type="entry name" value="Vitellinogen_open_b-sht"/>
</dbReference>
<dbReference type="PANTHER" id="PTHR23345:SF15">
    <property type="entry name" value="VITELLOGENIN 1-RELATED"/>
    <property type="match status" value="1"/>
</dbReference>
<dbReference type="Gene3D" id="1.25.10.20">
    <property type="entry name" value="Vitellinogen, superhelical"/>
    <property type="match status" value="1"/>
</dbReference>
<evidence type="ECO:0000256" key="5">
    <source>
        <dbReference type="PROSITE-ProRule" id="PRU00557"/>
    </source>
</evidence>
<name>A0A1D5AHY9_PENVA</name>
<feature type="compositionally biased region" description="Polar residues" evidence="6">
    <location>
        <begin position="1636"/>
        <end position="1648"/>
    </location>
</feature>
<comment type="caution">
    <text evidence="5">Lacks conserved residue(s) required for the propagation of feature annotation.</text>
</comment>
<reference evidence="10" key="1">
    <citation type="submission" date="2015-08" db="EMBL/GenBank/DDBJ databases">
        <title>Identification and characterization of two cDNAs encoding hemolymph clottable protein in Litopenaeus vannamei.</title>
        <authorList>
            <person name="Lee J.-H."/>
            <person name="Kim B.K."/>
            <person name="Kim H.-W."/>
        </authorList>
    </citation>
    <scope>NUCLEOTIDE SEQUENCE</scope>
</reference>
<dbReference type="Pfam" id="PF09172">
    <property type="entry name" value="Vit_open_b-sht"/>
    <property type="match status" value="1"/>
</dbReference>
<feature type="domain" description="VWFD" evidence="9">
    <location>
        <begin position="1418"/>
        <end position="1578"/>
    </location>
</feature>
<feature type="region of interest" description="Disordered" evidence="6">
    <location>
        <begin position="1626"/>
        <end position="1657"/>
    </location>
</feature>
<dbReference type="EMBL" id="KT366921">
    <property type="protein sequence ID" value="ANZ78205.1"/>
    <property type="molecule type" value="mRNA"/>
</dbReference>
<evidence type="ECO:0000256" key="3">
    <source>
        <dbReference type="ARBA" id="ARBA00023157"/>
    </source>
</evidence>
<feature type="compositionally biased region" description="Acidic residues" evidence="6">
    <location>
        <begin position="1129"/>
        <end position="1138"/>
    </location>
</feature>
<protein>
    <submittedName>
        <fullName evidence="10">Clottable protein</fullName>
    </submittedName>
</protein>
<evidence type="ECO:0000256" key="2">
    <source>
        <dbReference type="ARBA" id="ARBA00022761"/>
    </source>
</evidence>
<evidence type="ECO:0000256" key="6">
    <source>
        <dbReference type="SAM" id="MobiDB-lite"/>
    </source>
</evidence>
<feature type="compositionally biased region" description="Basic residues" evidence="6">
    <location>
        <begin position="205"/>
        <end position="219"/>
    </location>
</feature>
<organism evidence="10">
    <name type="scientific">Penaeus vannamei</name>
    <name type="common">Whiteleg shrimp</name>
    <name type="synonym">Litopenaeus vannamei</name>
    <dbReference type="NCBI Taxonomy" id="6689"/>
    <lineage>
        <taxon>Eukaryota</taxon>
        <taxon>Metazoa</taxon>
        <taxon>Ecdysozoa</taxon>
        <taxon>Arthropoda</taxon>
        <taxon>Crustacea</taxon>
        <taxon>Multicrustacea</taxon>
        <taxon>Malacostraca</taxon>
        <taxon>Eumalacostraca</taxon>
        <taxon>Eucarida</taxon>
        <taxon>Decapoda</taxon>
        <taxon>Dendrobranchiata</taxon>
        <taxon>Penaeoidea</taxon>
        <taxon>Penaeidae</taxon>
        <taxon>Penaeus</taxon>
    </lineage>
</organism>
<dbReference type="GO" id="GO:0005319">
    <property type="term" value="F:lipid transporter activity"/>
    <property type="evidence" value="ECO:0007669"/>
    <property type="project" value="InterPro"/>
</dbReference>
<keyword evidence="1 7" id="KW-0732">Signal</keyword>
<feature type="chain" id="PRO_5008925899" evidence="7">
    <location>
        <begin position="20"/>
        <end position="1665"/>
    </location>
</feature>
<dbReference type="SUPFAM" id="SSF48431">
    <property type="entry name" value="Lipovitellin-phosvitin complex, superhelical domain"/>
    <property type="match status" value="1"/>
</dbReference>
<dbReference type="Gene3D" id="2.30.230.10">
    <property type="entry name" value="Lipovitellin, beta-sheet shell regions, chain A"/>
    <property type="match status" value="1"/>
</dbReference>
<dbReference type="SMART" id="SM00638">
    <property type="entry name" value="LPD_N"/>
    <property type="match status" value="1"/>
</dbReference>
<keyword evidence="3" id="KW-1015">Disulfide bond</keyword>
<feature type="region of interest" description="Disordered" evidence="6">
    <location>
        <begin position="185"/>
        <end position="233"/>
    </location>
</feature>
<keyword evidence="2" id="KW-0758">Storage protein</keyword>
<feature type="region of interest" description="Disordered" evidence="6">
    <location>
        <begin position="1113"/>
        <end position="1138"/>
    </location>
</feature>
<dbReference type="PROSITE" id="PS51211">
    <property type="entry name" value="VITELLOGENIN"/>
    <property type="match status" value="1"/>
</dbReference>
<dbReference type="InterPro" id="IPR050733">
    <property type="entry name" value="Vitellogenin/Apolipophorin"/>
</dbReference>
<dbReference type="SUPFAM" id="SSF56968">
    <property type="entry name" value="Lipovitellin-phosvitin complex, beta-sheet shell regions"/>
    <property type="match status" value="2"/>
</dbReference>
<feature type="signal peptide" evidence="7">
    <location>
        <begin position="1"/>
        <end position="19"/>
    </location>
</feature>
<dbReference type="OrthoDB" id="160294at2759"/>
<keyword evidence="4" id="KW-0325">Glycoprotein</keyword>
<evidence type="ECO:0000256" key="4">
    <source>
        <dbReference type="ARBA" id="ARBA00023180"/>
    </source>
</evidence>
<dbReference type="InterPro" id="IPR015819">
    <property type="entry name" value="Lipid_transp_b-sht_shell"/>
</dbReference>
<dbReference type="Pfam" id="PF00094">
    <property type="entry name" value="VWD"/>
    <property type="match status" value="1"/>
</dbReference>
<dbReference type="SMART" id="SM00216">
    <property type="entry name" value="VWD"/>
    <property type="match status" value="1"/>
</dbReference>
<dbReference type="InterPro" id="IPR001747">
    <property type="entry name" value="Vitellogenin_N"/>
</dbReference>
<dbReference type="InterPro" id="IPR011030">
    <property type="entry name" value="Lipovitellin_superhlx_dom"/>
</dbReference>
<dbReference type="InterPro" id="IPR001846">
    <property type="entry name" value="VWF_type-D"/>
</dbReference>
<feature type="compositionally biased region" description="Polar residues" evidence="6">
    <location>
        <begin position="1114"/>
        <end position="1124"/>
    </location>
</feature>
<evidence type="ECO:0000259" key="9">
    <source>
        <dbReference type="PROSITE" id="PS51233"/>
    </source>
</evidence>
<evidence type="ECO:0000313" key="10">
    <source>
        <dbReference type="EMBL" id="ANZ78205.1"/>
    </source>
</evidence>
<feature type="compositionally biased region" description="Polar residues" evidence="6">
    <location>
        <begin position="220"/>
        <end position="233"/>
    </location>
</feature>
<proteinExistence type="evidence at transcript level"/>
<accession>A0A1D5AHY9</accession>
<feature type="domain" description="Vitellogenin" evidence="8">
    <location>
        <begin position="17"/>
        <end position="755"/>
    </location>
</feature>
<dbReference type="PANTHER" id="PTHR23345">
    <property type="entry name" value="VITELLOGENIN-RELATED"/>
    <property type="match status" value="1"/>
</dbReference>
<dbReference type="GO" id="GO:0045735">
    <property type="term" value="F:nutrient reservoir activity"/>
    <property type="evidence" value="ECO:0007669"/>
    <property type="project" value="UniProtKB-KW"/>
</dbReference>
<dbReference type="InterPro" id="IPR015816">
    <property type="entry name" value="Vitellinogen_b-sht_N"/>
</dbReference>
<dbReference type="PROSITE" id="PS51233">
    <property type="entry name" value="VWFD"/>
    <property type="match status" value="1"/>
</dbReference>
<evidence type="ECO:0000256" key="1">
    <source>
        <dbReference type="ARBA" id="ARBA00022729"/>
    </source>
</evidence>
<evidence type="ECO:0000256" key="7">
    <source>
        <dbReference type="SAM" id="SignalP"/>
    </source>
</evidence>
<evidence type="ECO:0000259" key="8">
    <source>
        <dbReference type="PROSITE" id="PS51211"/>
    </source>
</evidence>
<sequence length="1665" mass="184757">MRALFVLLPLLEACRGLQAGLEYRYQYRGRIATGITRAKNQFAGAGIEADLTLQVQSPRLTLVQLRHVKVGVHHGAVGCDAREPLPVRYHEDDSIGLLQKAFRIVFNDTEHGAQLVAPQEPSWITNIRRAICSIFLLPHLRTPFVRPVFSAYSDTIVGRCKHRFSTTKLPQHLAVLENQRLEATLEEDEQRGTPSPGQKSTKTPTKTRKGTPTKRRRFSKTSPSPAGNGSASHDSLWKVTRTINFDECQRLVDIKIHADRNTKTSLSRSSVATYILRGEEELRIERALVEGSVIAFTNSDQEESVDTFTNQTIELKAVRKITEELPVDQDAHPRPWHFEAAYQTGDAYPSVEQAVIGLNLSHRTLEEKKAYILAELGDLSQRATGGEHRGFPLMKQYTGLVEAVSCLSYEDLNLVFTRLGRELVEAVDGHSGFDLVNVNLWKITVFQQALISAGTEPALNLILNTLKDESLPTSEGTSQRPFAQLAVTLKTPTLMPQILEFVKSLTWSRKDRDAKSVAMIDFAKLARALCLDARKAEAHGEAECDPARACGPRLILEEFLPYLEQGIVDQASPIWIRLVHIHALSQLRVPHALAILQPLVLGLSRTEPRLRIHAIRGLSFFSVHPVVRDEVFELLTSVADNPGENPRVRNMAFLTLTTWAPDLSWWQAAAVSTWHEPSVQVANFVSSTITSMAISETDISKVVSRVVPLAKPAAPASLSFSTNLFLHEYLFSRQCGSDIGVAWLASAEDLFPAHVFLTLKTCALYNSVFHSESEVHQRNLARLWLKTPGPPARKKKEEEEEEEEASDDDFDIVVGMFNEIKEQLGVESQKKVLDATWTIKLQQLLRLSLKLLPGARFKTVREFVNAMMSKMGNHVLLFHKFIDSSLVVPTDLGLPLVVKYDGSFVSCTTARLEQPSNPRLDVAPGVPMFLGAEVASDTDHQVSLVAKTLLPWYENLAVGAGLQGGWSLQLPFLVRTSDLTLRHGGGSVSFEPVATQTFNLVAAHNTPFTFVSIRDPNDLITRPDWRTVMLSDLKNYSAPVLPPTLGLRVESTWAGDVPQPQAPGSLFSFGLSSPISYLWNYYVTFDPAASTTKSVVFSFASKHTQAAGLPISQDLGQESQQGPQSPVDGAEDTGDDAETLENMGDLRRRVARVQQPLTPDSGHVTTVGIEAVLHGIPSRSFQGFFSWAQASDYNKTASRLQFMFQKNVVEGVLGENQVRTYQACLNAEVVSPKHRLLSSLQEVLSSDFYTPVKVHLHSGSSCDLPPAFQVQGFLDVSEHSKKVVREAATTGCSYDPFHPALDIITTPLFDHAHLTAFWTDEFHSMPLSASYISYEKLAHWLLRPNLSIHSSPQHPGSTLTLNATKNVETSEWGMKMIMPRQVLVANHIHIPSWIETFITPASIQDTLVHSLVNGRHAPVCVLSLGTVRTFDGLQFEYHPGECWAVATMHRAGGEEGVVQVRRKDEWEAQVVWRREGLLLHVTSSQLLVNGETVDSRDPRYEVVSQENAVTVILNGGPIVKVSDKVEILLSSTYTSEVSGLCGNLDTEAFTDMQGPRGCTYSDPVLLALAWSTPGDGCSSFSFQAKRRSVERYQEDCPRFSYVPTGVSQSNAMINCTEYEYQDERDMCAPDGPQPVSLCQKSSSDQLHSVSERDDESPPWYNCLHM</sequence>
<dbReference type="Pfam" id="PF01347">
    <property type="entry name" value="Vitellogenin_N"/>
    <property type="match status" value="1"/>
</dbReference>